<dbReference type="Proteomes" id="UP000228531">
    <property type="component" value="Unassembled WGS sequence"/>
</dbReference>
<feature type="domain" description="DUF7742" evidence="1">
    <location>
        <begin position="2"/>
        <end position="88"/>
    </location>
</feature>
<dbReference type="Pfam" id="PF24891">
    <property type="entry name" value="DUF7742"/>
    <property type="match status" value="1"/>
</dbReference>
<dbReference type="AlphaFoldDB" id="A0A2M8WMK6"/>
<organism evidence="2 3">
    <name type="scientific">Yoonia maricola</name>
    <dbReference type="NCBI Taxonomy" id="420999"/>
    <lineage>
        <taxon>Bacteria</taxon>
        <taxon>Pseudomonadati</taxon>
        <taxon>Pseudomonadota</taxon>
        <taxon>Alphaproteobacteria</taxon>
        <taxon>Rhodobacterales</taxon>
        <taxon>Paracoccaceae</taxon>
        <taxon>Yoonia</taxon>
    </lineage>
</organism>
<evidence type="ECO:0000259" key="1">
    <source>
        <dbReference type="Pfam" id="PF24891"/>
    </source>
</evidence>
<dbReference type="EMBL" id="PGTY01000001">
    <property type="protein sequence ID" value="PJI92143.1"/>
    <property type="molecule type" value="Genomic_DNA"/>
</dbReference>
<protein>
    <recommendedName>
        <fullName evidence="1">DUF7742 domain-containing protein</fullName>
    </recommendedName>
</protein>
<dbReference type="OrthoDB" id="7863415at2"/>
<keyword evidence="3" id="KW-1185">Reference proteome</keyword>
<reference evidence="2 3" key="1">
    <citation type="submission" date="2017-11" db="EMBL/GenBank/DDBJ databases">
        <title>Genomic Encyclopedia of Archaeal and Bacterial Type Strains, Phase II (KMG-II): From Individual Species to Whole Genera.</title>
        <authorList>
            <person name="Goeker M."/>
        </authorList>
    </citation>
    <scope>NUCLEOTIDE SEQUENCE [LARGE SCALE GENOMIC DNA]</scope>
    <source>
        <strain evidence="2 3">DSM 29128</strain>
    </source>
</reference>
<proteinExistence type="predicted"/>
<evidence type="ECO:0000313" key="3">
    <source>
        <dbReference type="Proteomes" id="UP000228531"/>
    </source>
</evidence>
<name>A0A2M8WMK6_9RHOB</name>
<accession>A0A2M8WMK6</accession>
<evidence type="ECO:0000313" key="2">
    <source>
        <dbReference type="EMBL" id="PJI92143.1"/>
    </source>
</evidence>
<dbReference type="RefSeq" id="WP_100366995.1">
    <property type="nucleotide sequence ID" value="NZ_PGTY01000001.1"/>
</dbReference>
<sequence>MRPVQLADIEMAARVLMGVAPAARDAVMRDMIIQAQTADAYRRFHGKPHPRFGSGAVLSCAARQDPVPRPAALGLDALAAYAIVIQTLLADASYQSS</sequence>
<gene>
    <name evidence="2" type="ORF">BC777_0987</name>
</gene>
<dbReference type="InterPro" id="IPR056644">
    <property type="entry name" value="DUF7742"/>
</dbReference>
<comment type="caution">
    <text evidence="2">The sequence shown here is derived from an EMBL/GenBank/DDBJ whole genome shotgun (WGS) entry which is preliminary data.</text>
</comment>